<evidence type="ECO:0000256" key="8">
    <source>
        <dbReference type="ARBA" id="ARBA00023306"/>
    </source>
</evidence>
<dbReference type="GO" id="GO:0008360">
    <property type="term" value="P:regulation of cell shape"/>
    <property type="evidence" value="ECO:0007669"/>
    <property type="project" value="UniProtKB-KW"/>
</dbReference>
<keyword evidence="16" id="KW-1185">Reference proteome</keyword>
<dbReference type="InterPro" id="IPR000713">
    <property type="entry name" value="Mur_ligase_N"/>
</dbReference>
<dbReference type="SUPFAM" id="SSF53623">
    <property type="entry name" value="MurD-like peptide ligases, catalytic domain"/>
    <property type="match status" value="1"/>
</dbReference>
<dbReference type="GO" id="GO:0005524">
    <property type="term" value="F:ATP binding"/>
    <property type="evidence" value="ECO:0007669"/>
    <property type="project" value="UniProtKB-UniRule"/>
</dbReference>
<dbReference type="GO" id="GO:0071555">
    <property type="term" value="P:cell wall organization"/>
    <property type="evidence" value="ECO:0007669"/>
    <property type="project" value="UniProtKB-KW"/>
</dbReference>
<dbReference type="InterPro" id="IPR004101">
    <property type="entry name" value="Mur_ligase_C"/>
</dbReference>
<keyword evidence="3 10" id="KW-0132">Cell division</keyword>
<gene>
    <name evidence="10 15" type="primary">murF</name>
    <name evidence="15" type="ORF">QF206_04610</name>
</gene>
<dbReference type="GO" id="GO:0051301">
    <property type="term" value="P:cell division"/>
    <property type="evidence" value="ECO:0007669"/>
    <property type="project" value="UniProtKB-KW"/>
</dbReference>
<keyword evidence="8 10" id="KW-0131">Cell cycle</keyword>
<comment type="caution">
    <text evidence="15">The sequence shown here is derived from an EMBL/GenBank/DDBJ whole genome shotgun (WGS) entry which is preliminary data.</text>
</comment>
<evidence type="ECO:0000313" key="15">
    <source>
        <dbReference type="EMBL" id="MDI2098246.1"/>
    </source>
</evidence>
<dbReference type="EMBL" id="JASATX010000001">
    <property type="protein sequence ID" value="MDI2098246.1"/>
    <property type="molecule type" value="Genomic_DNA"/>
</dbReference>
<dbReference type="SUPFAM" id="SSF53244">
    <property type="entry name" value="MurD-like peptide ligases, peptide-binding domain"/>
    <property type="match status" value="1"/>
</dbReference>
<protein>
    <recommendedName>
        <fullName evidence="10 11">UDP-N-acetylmuramoyl-tripeptide--D-alanyl-D-alanine ligase</fullName>
        <ecNumber evidence="10 11">6.3.2.10</ecNumber>
    </recommendedName>
    <alternativeName>
        <fullName evidence="10">D-alanyl-D-alanine-adding enzyme</fullName>
    </alternativeName>
</protein>
<dbReference type="EC" id="6.3.2.10" evidence="10 11"/>
<dbReference type="Pfam" id="PF01225">
    <property type="entry name" value="Mur_ligase"/>
    <property type="match status" value="1"/>
</dbReference>
<dbReference type="HAMAP" id="MF_02019">
    <property type="entry name" value="MurF"/>
    <property type="match status" value="1"/>
</dbReference>
<comment type="subcellular location">
    <subcellularLocation>
        <location evidence="10 11">Cytoplasm</location>
    </subcellularLocation>
</comment>
<dbReference type="PANTHER" id="PTHR43024">
    <property type="entry name" value="UDP-N-ACETYLMURAMOYL-TRIPEPTIDE--D-ALANYL-D-ALANINE LIGASE"/>
    <property type="match status" value="1"/>
</dbReference>
<name>A0AAW6T6E4_9MICO</name>
<dbReference type="InterPro" id="IPR035911">
    <property type="entry name" value="MurE/MurF_N"/>
</dbReference>
<organism evidence="15 16">
    <name type="scientific">Ruicaihuangia caeni</name>
    <dbReference type="NCBI Taxonomy" id="3042517"/>
    <lineage>
        <taxon>Bacteria</taxon>
        <taxon>Bacillati</taxon>
        <taxon>Actinomycetota</taxon>
        <taxon>Actinomycetes</taxon>
        <taxon>Micrococcales</taxon>
        <taxon>Microbacteriaceae</taxon>
        <taxon>Ruicaihuangia</taxon>
    </lineage>
</organism>
<dbReference type="InterPro" id="IPR005863">
    <property type="entry name" value="UDP-N-AcMur_synth"/>
</dbReference>
<dbReference type="PANTHER" id="PTHR43024:SF1">
    <property type="entry name" value="UDP-N-ACETYLMURAMOYL-TRIPEPTIDE--D-ALANYL-D-ALANINE LIGASE"/>
    <property type="match status" value="1"/>
</dbReference>
<dbReference type="Gene3D" id="3.90.190.20">
    <property type="entry name" value="Mur ligase, C-terminal domain"/>
    <property type="match status" value="1"/>
</dbReference>
<keyword evidence="6 10" id="KW-0133">Cell shape</keyword>
<dbReference type="Pfam" id="PF02875">
    <property type="entry name" value="Mur_ligase_C"/>
    <property type="match status" value="1"/>
</dbReference>
<comment type="function">
    <text evidence="10 11">Involved in cell wall formation. Catalyzes the final step in the synthesis of UDP-N-acetylmuramoyl-pentapeptide, the precursor of murein.</text>
</comment>
<sequence length="496" mass="52050">MIALTLHELAAAMSGRIVLPKGAERSSVLHAAAHAAATETHRDEAHALVFDGSVETDSRLVGRGSIFFALPGETTDGHRFIEQSVDAGAALVVVEREQEHLEVPQIVVADGVVALAALASAVVRRVRAEGRLSVIGITGSNGKTSTKNMLRAILSAEAPTVAPEGSFNNHVGAPISMLRIDHGTRYLIVEMGASGAGEIARLAAIAEPDVGVVLKVGLAHAGEFGGIEATQRAKQELVEALGEDGVAVLNADDGRVAQMADHTRARVVWFGHSATDGLTARDVETSAAGTGFTLRGVGSAADAGEHHVQLRIIGEHHVMNALAALTAVRELGVPLDRAIEALEGMPRAEQWRMELLPERNGVTVINDAYNASPDSTAAALKTLAQLTADGAGRSVAVLGEMAELGEFADEEHDRIGRLVVRLNIKQLVVVGQAARHIHNAAGLEGSWSGESILVDTIDEAERVLETMLRPGDVVLVKSSKSAGLRFLGDRIAGVER</sequence>
<evidence type="ECO:0000256" key="9">
    <source>
        <dbReference type="ARBA" id="ARBA00023316"/>
    </source>
</evidence>
<comment type="pathway">
    <text evidence="10 11">Cell wall biogenesis; peptidoglycan biosynthesis.</text>
</comment>
<keyword evidence="4 10" id="KW-0547">Nucleotide-binding</keyword>
<keyword evidence="1 10" id="KW-0963">Cytoplasm</keyword>
<dbReference type="Proteomes" id="UP001321506">
    <property type="component" value="Unassembled WGS sequence"/>
</dbReference>
<dbReference type="Pfam" id="PF08245">
    <property type="entry name" value="Mur_ligase_M"/>
    <property type="match status" value="1"/>
</dbReference>
<keyword evidence="2 10" id="KW-0436">Ligase</keyword>
<dbReference type="RefSeq" id="WP_281487995.1">
    <property type="nucleotide sequence ID" value="NZ_CP159582.1"/>
</dbReference>
<dbReference type="Gene3D" id="3.40.1190.10">
    <property type="entry name" value="Mur-like, catalytic domain"/>
    <property type="match status" value="1"/>
</dbReference>
<dbReference type="InterPro" id="IPR036615">
    <property type="entry name" value="Mur_ligase_C_dom_sf"/>
</dbReference>
<evidence type="ECO:0000256" key="11">
    <source>
        <dbReference type="RuleBase" id="RU004136"/>
    </source>
</evidence>
<evidence type="ECO:0000256" key="6">
    <source>
        <dbReference type="ARBA" id="ARBA00022960"/>
    </source>
</evidence>
<dbReference type="InterPro" id="IPR013221">
    <property type="entry name" value="Mur_ligase_cen"/>
</dbReference>
<evidence type="ECO:0000256" key="2">
    <source>
        <dbReference type="ARBA" id="ARBA00022598"/>
    </source>
</evidence>
<feature type="domain" description="Mur ligase N-terminal catalytic" evidence="12">
    <location>
        <begin position="54"/>
        <end position="119"/>
    </location>
</feature>
<evidence type="ECO:0000256" key="7">
    <source>
        <dbReference type="ARBA" id="ARBA00022984"/>
    </source>
</evidence>
<evidence type="ECO:0000256" key="1">
    <source>
        <dbReference type="ARBA" id="ARBA00022490"/>
    </source>
</evidence>
<feature type="domain" description="Mur ligase C-terminal" evidence="13">
    <location>
        <begin position="352"/>
        <end position="479"/>
    </location>
</feature>
<dbReference type="GO" id="GO:0005737">
    <property type="term" value="C:cytoplasm"/>
    <property type="evidence" value="ECO:0007669"/>
    <property type="project" value="UniProtKB-SubCell"/>
</dbReference>
<dbReference type="InterPro" id="IPR036565">
    <property type="entry name" value="Mur-like_cat_sf"/>
</dbReference>
<accession>A0AAW6T6E4</accession>
<dbReference type="GO" id="GO:0047480">
    <property type="term" value="F:UDP-N-acetylmuramoyl-tripeptide-D-alanyl-D-alanine ligase activity"/>
    <property type="evidence" value="ECO:0007669"/>
    <property type="project" value="UniProtKB-UniRule"/>
</dbReference>
<keyword evidence="5 10" id="KW-0067">ATP-binding</keyword>
<dbReference type="SUPFAM" id="SSF63418">
    <property type="entry name" value="MurE/MurF N-terminal domain"/>
    <property type="match status" value="1"/>
</dbReference>
<keyword evidence="9 10" id="KW-0961">Cell wall biogenesis/degradation</keyword>
<dbReference type="GO" id="GO:0009252">
    <property type="term" value="P:peptidoglycan biosynthetic process"/>
    <property type="evidence" value="ECO:0007669"/>
    <property type="project" value="UniProtKB-UniRule"/>
</dbReference>
<evidence type="ECO:0000256" key="5">
    <source>
        <dbReference type="ARBA" id="ARBA00022840"/>
    </source>
</evidence>
<comment type="catalytic activity">
    <reaction evidence="10 11">
        <text>D-alanyl-D-alanine + UDP-N-acetyl-alpha-D-muramoyl-L-alanyl-gamma-D-glutamyl-meso-2,6-diaminopimelate + ATP = UDP-N-acetyl-alpha-D-muramoyl-L-alanyl-gamma-D-glutamyl-meso-2,6-diaminopimeloyl-D-alanyl-D-alanine + ADP + phosphate + H(+)</text>
        <dbReference type="Rhea" id="RHEA:28374"/>
        <dbReference type="ChEBI" id="CHEBI:15378"/>
        <dbReference type="ChEBI" id="CHEBI:30616"/>
        <dbReference type="ChEBI" id="CHEBI:43474"/>
        <dbReference type="ChEBI" id="CHEBI:57822"/>
        <dbReference type="ChEBI" id="CHEBI:61386"/>
        <dbReference type="ChEBI" id="CHEBI:83905"/>
        <dbReference type="ChEBI" id="CHEBI:456216"/>
        <dbReference type="EC" id="6.3.2.10"/>
    </reaction>
</comment>
<evidence type="ECO:0000256" key="10">
    <source>
        <dbReference type="HAMAP-Rule" id="MF_02019"/>
    </source>
</evidence>
<feature type="binding site" evidence="10">
    <location>
        <begin position="139"/>
        <end position="145"/>
    </location>
    <ligand>
        <name>ATP</name>
        <dbReference type="ChEBI" id="CHEBI:30616"/>
    </ligand>
</feature>
<keyword evidence="7 10" id="KW-0573">Peptidoglycan synthesis</keyword>
<evidence type="ECO:0000259" key="14">
    <source>
        <dbReference type="Pfam" id="PF08245"/>
    </source>
</evidence>
<dbReference type="NCBIfam" id="TIGR01143">
    <property type="entry name" value="murF"/>
    <property type="match status" value="1"/>
</dbReference>
<evidence type="ECO:0000256" key="3">
    <source>
        <dbReference type="ARBA" id="ARBA00022618"/>
    </source>
</evidence>
<evidence type="ECO:0000313" key="16">
    <source>
        <dbReference type="Proteomes" id="UP001321506"/>
    </source>
</evidence>
<evidence type="ECO:0000256" key="4">
    <source>
        <dbReference type="ARBA" id="ARBA00022741"/>
    </source>
</evidence>
<comment type="similarity">
    <text evidence="10">Belongs to the MurCDEF family. MurF subfamily.</text>
</comment>
<dbReference type="InterPro" id="IPR051046">
    <property type="entry name" value="MurCDEF_CellWall_CoF430Synth"/>
</dbReference>
<proteinExistence type="inferred from homology"/>
<dbReference type="Gene3D" id="3.40.1390.10">
    <property type="entry name" value="MurE/MurF, N-terminal domain"/>
    <property type="match status" value="1"/>
</dbReference>
<dbReference type="AlphaFoldDB" id="A0AAW6T6E4"/>
<reference evidence="15 16" key="1">
    <citation type="submission" date="2023-04" db="EMBL/GenBank/DDBJ databases">
        <title>Klugiella caeni sp. nov. isolated from the sludge of biochemical tank.</title>
        <authorList>
            <person name="Geng K."/>
        </authorList>
    </citation>
    <scope>NUCLEOTIDE SEQUENCE [LARGE SCALE GENOMIC DNA]</scope>
    <source>
        <strain evidence="15 16">YN-L-19</strain>
    </source>
</reference>
<feature type="domain" description="Mur ligase central" evidence="14">
    <location>
        <begin position="137"/>
        <end position="327"/>
    </location>
</feature>
<evidence type="ECO:0000259" key="12">
    <source>
        <dbReference type="Pfam" id="PF01225"/>
    </source>
</evidence>
<evidence type="ECO:0000259" key="13">
    <source>
        <dbReference type="Pfam" id="PF02875"/>
    </source>
</evidence>